<dbReference type="InterPro" id="IPR050482">
    <property type="entry name" value="Sensor_HK_TwoCompSys"/>
</dbReference>
<evidence type="ECO:0000259" key="12">
    <source>
        <dbReference type="PROSITE" id="PS50112"/>
    </source>
</evidence>
<dbReference type="InterPro" id="IPR035965">
    <property type="entry name" value="PAS-like_dom_sf"/>
</dbReference>
<dbReference type="Pfam" id="PF07730">
    <property type="entry name" value="HisKA_3"/>
    <property type="match status" value="1"/>
</dbReference>
<evidence type="ECO:0000256" key="6">
    <source>
        <dbReference type="ARBA" id="ARBA00022777"/>
    </source>
</evidence>
<evidence type="ECO:0000256" key="2">
    <source>
        <dbReference type="ARBA" id="ARBA00012438"/>
    </source>
</evidence>
<evidence type="ECO:0000259" key="13">
    <source>
        <dbReference type="PROSITE" id="PS50113"/>
    </source>
</evidence>
<dbReference type="PANTHER" id="PTHR24421:SF10">
    <property type="entry name" value="NITRATE_NITRITE SENSOR PROTEIN NARQ"/>
    <property type="match status" value="1"/>
</dbReference>
<dbReference type="Gene3D" id="1.20.5.1930">
    <property type="match status" value="1"/>
</dbReference>
<dbReference type="InterPro" id="IPR013655">
    <property type="entry name" value="PAS_fold_3"/>
</dbReference>
<dbReference type="SMART" id="SM00086">
    <property type="entry name" value="PAC"/>
    <property type="match status" value="2"/>
</dbReference>
<dbReference type="Gene3D" id="3.30.565.10">
    <property type="entry name" value="Histidine kinase-like ATPase, C-terminal domain"/>
    <property type="match status" value="1"/>
</dbReference>
<dbReference type="Pfam" id="PF08447">
    <property type="entry name" value="PAS_3"/>
    <property type="match status" value="1"/>
</dbReference>
<keyword evidence="4 14" id="KW-0808">Transferase</keyword>
<evidence type="ECO:0000256" key="1">
    <source>
        <dbReference type="ARBA" id="ARBA00000085"/>
    </source>
</evidence>
<dbReference type="Pfam" id="PF02518">
    <property type="entry name" value="HATPase_c"/>
    <property type="match status" value="1"/>
</dbReference>
<dbReference type="PROSITE" id="PS50113">
    <property type="entry name" value="PAC"/>
    <property type="match status" value="2"/>
</dbReference>
<dbReference type="AlphaFoldDB" id="A0A2U3QEL0"/>
<keyword evidence="5" id="KW-0547">Nucleotide-binding</keyword>
<feature type="region of interest" description="Disordered" evidence="10">
    <location>
        <begin position="575"/>
        <end position="596"/>
    </location>
</feature>
<dbReference type="InterPro" id="IPR011712">
    <property type="entry name" value="Sig_transdc_His_kin_sub3_dim/P"/>
</dbReference>
<evidence type="ECO:0000256" key="5">
    <source>
        <dbReference type="ARBA" id="ARBA00022741"/>
    </source>
</evidence>
<dbReference type="SMART" id="SM00091">
    <property type="entry name" value="PAS"/>
    <property type="match status" value="1"/>
</dbReference>
<dbReference type="InterPro" id="IPR005467">
    <property type="entry name" value="His_kinase_dom"/>
</dbReference>
<evidence type="ECO:0000259" key="11">
    <source>
        <dbReference type="PROSITE" id="PS50109"/>
    </source>
</evidence>
<evidence type="ECO:0000313" key="15">
    <source>
        <dbReference type="Proteomes" id="UP000245125"/>
    </source>
</evidence>
<evidence type="ECO:0000256" key="10">
    <source>
        <dbReference type="SAM" id="MobiDB-lite"/>
    </source>
</evidence>
<keyword evidence="6 14" id="KW-0418">Kinase</keyword>
<dbReference type="InterPro" id="IPR036890">
    <property type="entry name" value="HATPase_C_sf"/>
</dbReference>
<gene>
    <name evidence="14" type="ORF">NBG4_1230004</name>
</gene>
<feature type="domain" description="PAS" evidence="12">
    <location>
        <begin position="221"/>
        <end position="295"/>
    </location>
</feature>
<dbReference type="InterPro" id="IPR000014">
    <property type="entry name" value="PAS"/>
</dbReference>
<feature type="domain" description="PAC" evidence="13">
    <location>
        <begin position="130"/>
        <end position="181"/>
    </location>
</feature>
<dbReference type="Pfam" id="PF13426">
    <property type="entry name" value="PAS_9"/>
    <property type="match status" value="1"/>
</dbReference>
<feature type="domain" description="Histidine kinase" evidence="11">
    <location>
        <begin position="379"/>
        <end position="569"/>
    </location>
</feature>
<dbReference type="Proteomes" id="UP000245125">
    <property type="component" value="Unassembled WGS sequence"/>
</dbReference>
<organism evidence="14 15">
    <name type="scientific">Candidatus Sulfobium mesophilum</name>
    <dbReference type="NCBI Taxonomy" id="2016548"/>
    <lineage>
        <taxon>Bacteria</taxon>
        <taxon>Pseudomonadati</taxon>
        <taxon>Nitrospirota</taxon>
        <taxon>Nitrospiria</taxon>
        <taxon>Nitrospirales</taxon>
        <taxon>Nitrospiraceae</taxon>
        <taxon>Candidatus Sulfobium</taxon>
    </lineage>
</organism>
<dbReference type="PANTHER" id="PTHR24421">
    <property type="entry name" value="NITRATE/NITRITE SENSOR PROTEIN NARX-RELATED"/>
    <property type="match status" value="1"/>
</dbReference>
<dbReference type="PROSITE" id="PS50112">
    <property type="entry name" value="PAS"/>
    <property type="match status" value="1"/>
</dbReference>
<dbReference type="InterPro" id="IPR001610">
    <property type="entry name" value="PAC"/>
</dbReference>
<keyword evidence="8" id="KW-0902">Two-component regulatory system</keyword>
<dbReference type="EC" id="2.7.13.3" evidence="2"/>
<reference evidence="15" key="1">
    <citation type="submission" date="2018-03" db="EMBL/GenBank/DDBJ databases">
        <authorList>
            <person name="Zecchin S."/>
        </authorList>
    </citation>
    <scope>NUCLEOTIDE SEQUENCE [LARGE SCALE GENOMIC DNA]</scope>
</reference>
<proteinExistence type="predicted"/>
<keyword evidence="15" id="KW-1185">Reference proteome</keyword>
<dbReference type="CDD" id="cd00130">
    <property type="entry name" value="PAS"/>
    <property type="match status" value="1"/>
</dbReference>
<feature type="domain" description="PAC" evidence="13">
    <location>
        <begin position="300"/>
        <end position="353"/>
    </location>
</feature>
<comment type="catalytic activity">
    <reaction evidence="1">
        <text>ATP + protein L-histidine = ADP + protein N-phospho-L-histidine.</text>
        <dbReference type="EC" id="2.7.13.3"/>
    </reaction>
</comment>
<dbReference type="GO" id="GO:0005524">
    <property type="term" value="F:ATP binding"/>
    <property type="evidence" value="ECO:0007669"/>
    <property type="project" value="UniProtKB-KW"/>
</dbReference>
<dbReference type="InterPro" id="IPR000700">
    <property type="entry name" value="PAS-assoc_C"/>
</dbReference>
<dbReference type="InterPro" id="IPR003594">
    <property type="entry name" value="HATPase_dom"/>
</dbReference>
<dbReference type="OrthoDB" id="9797605at2"/>
<dbReference type="SUPFAM" id="SSF55874">
    <property type="entry name" value="ATPase domain of HSP90 chaperone/DNA topoisomerase II/histidine kinase"/>
    <property type="match status" value="1"/>
</dbReference>
<dbReference type="NCBIfam" id="TIGR00229">
    <property type="entry name" value="sensory_box"/>
    <property type="match status" value="1"/>
</dbReference>
<dbReference type="CDD" id="cd16917">
    <property type="entry name" value="HATPase_UhpB-NarQ-NarX-like"/>
    <property type="match status" value="1"/>
</dbReference>
<feature type="coiled-coil region" evidence="9">
    <location>
        <begin position="5"/>
        <end position="36"/>
    </location>
</feature>
<accession>A0A2U3QEL0</accession>
<name>A0A2U3QEL0_9BACT</name>
<dbReference type="GO" id="GO:0016020">
    <property type="term" value="C:membrane"/>
    <property type="evidence" value="ECO:0007669"/>
    <property type="project" value="InterPro"/>
</dbReference>
<dbReference type="PROSITE" id="PS50109">
    <property type="entry name" value="HIS_KIN"/>
    <property type="match status" value="1"/>
</dbReference>
<dbReference type="GO" id="GO:0000155">
    <property type="term" value="F:phosphorelay sensor kinase activity"/>
    <property type="evidence" value="ECO:0007669"/>
    <property type="project" value="InterPro"/>
</dbReference>
<evidence type="ECO:0000256" key="9">
    <source>
        <dbReference type="SAM" id="Coils"/>
    </source>
</evidence>
<dbReference type="GO" id="GO:0046983">
    <property type="term" value="F:protein dimerization activity"/>
    <property type="evidence" value="ECO:0007669"/>
    <property type="project" value="InterPro"/>
</dbReference>
<evidence type="ECO:0000313" key="14">
    <source>
        <dbReference type="EMBL" id="SPP99857.1"/>
    </source>
</evidence>
<keyword evidence="7" id="KW-0067">ATP-binding</keyword>
<dbReference type="SUPFAM" id="SSF55785">
    <property type="entry name" value="PYP-like sensor domain (PAS domain)"/>
    <property type="match status" value="2"/>
</dbReference>
<keyword evidence="3" id="KW-0597">Phosphoprotein</keyword>
<keyword evidence="9" id="KW-0175">Coiled coil</keyword>
<evidence type="ECO:0000256" key="8">
    <source>
        <dbReference type="ARBA" id="ARBA00023012"/>
    </source>
</evidence>
<protein>
    <recommendedName>
        <fullName evidence="2">histidine kinase</fullName>
        <ecNumber evidence="2">2.7.13.3</ecNumber>
    </recommendedName>
</protein>
<dbReference type="Gene3D" id="3.30.450.20">
    <property type="entry name" value="PAS domain"/>
    <property type="match status" value="2"/>
</dbReference>
<sequence>MRAGRRAAEEELKRHREHLEELVRERTTELSQTNEKLKREITDRKLAEEALRKAIRKTREEKAKSEAIIAALGDGVVILDDDYKVTYQNVIHKDLIGDYFGQCCYTAYCLGKTPCANCPVFRSFRDGGIHKAEKAIMTAKGAVDIEITASPLRDASGKIMAAIELVRDITERKKMEDELREHRDHLDLMVKDRTTELRALNKELRAEIMRRIQMEKDLIESQRFVHRIADATPNILYLFDVIEDRNIYVNSRIKEILGYSPEQIKKMKGAFFKKLLHPRDEAVYESLWKRFVDANEGDIIESEYRLKNCDGQWRWFYSRDIVFKRTADGLLKLVLGISQDVTERKIVEEELKTSRGQLRRLLAHLQSVREDERTRISREVHDELGQALTALKMDIVWLIKRLGKDQESLLQKANSMLKLIDMNIQTVKRIASELRPGLLDDLGLTAAIEWQAEEFRKRTGIRCEVSMRQSDIEIDRDISTAIFRIFQETLTNVVRHAAAKKVRVDLKKNKDTLILQVKDDGVGISEKEISSPRSIGLIGMRERVHFFGGRMEIKGDNGTTVKVFIPLMEKPDIPDTTRSIETDAGRTAKYSMERKT</sequence>
<evidence type="ECO:0000256" key="4">
    <source>
        <dbReference type="ARBA" id="ARBA00022679"/>
    </source>
</evidence>
<dbReference type="EMBL" id="OUUY01000028">
    <property type="protein sequence ID" value="SPP99857.1"/>
    <property type="molecule type" value="Genomic_DNA"/>
</dbReference>
<evidence type="ECO:0000256" key="3">
    <source>
        <dbReference type="ARBA" id="ARBA00022553"/>
    </source>
</evidence>
<evidence type="ECO:0000256" key="7">
    <source>
        <dbReference type="ARBA" id="ARBA00022840"/>
    </source>
</evidence>
<dbReference type="SMART" id="SM00387">
    <property type="entry name" value="HATPase_c"/>
    <property type="match status" value="1"/>
</dbReference>